<keyword evidence="2" id="KW-1185">Reference proteome</keyword>
<evidence type="ECO:0000313" key="1">
    <source>
        <dbReference type="EMBL" id="OAP40730.1"/>
    </source>
</evidence>
<dbReference type="EMBL" id="LPUX01000053">
    <property type="protein sequence ID" value="OAP40730.1"/>
    <property type="molecule type" value="Genomic_DNA"/>
</dbReference>
<evidence type="ECO:0008006" key="3">
    <source>
        <dbReference type="Google" id="ProtNLM"/>
    </source>
</evidence>
<proteinExistence type="predicted"/>
<dbReference type="PIRSF" id="PIRSF010244">
    <property type="entry name" value="UCP010244_imp"/>
    <property type="match status" value="1"/>
</dbReference>
<gene>
    <name evidence="1" type="ORF">AU381_02180</name>
</gene>
<dbReference type="STRING" id="1472378.AU381_02180"/>
<accession>A0A178XZK2</accession>
<dbReference type="InterPro" id="IPR014456">
    <property type="entry name" value="UCP010244_IM"/>
</dbReference>
<name>A0A178XZK2_9HYPH</name>
<dbReference type="RefSeq" id="WP_064241037.1">
    <property type="nucleotide sequence ID" value="NZ_LPUX01000053.1"/>
</dbReference>
<organism evidence="1 2">
    <name type="scientific">Sinorhizobium glycinis</name>
    <dbReference type="NCBI Taxonomy" id="1472378"/>
    <lineage>
        <taxon>Bacteria</taxon>
        <taxon>Pseudomonadati</taxon>
        <taxon>Pseudomonadota</taxon>
        <taxon>Alphaproteobacteria</taxon>
        <taxon>Hyphomicrobiales</taxon>
        <taxon>Rhizobiaceae</taxon>
        <taxon>Sinorhizobium/Ensifer group</taxon>
        <taxon>Sinorhizobium</taxon>
    </lineage>
</organism>
<comment type="caution">
    <text evidence="1">The sequence shown here is derived from an EMBL/GenBank/DDBJ whole genome shotgun (WGS) entry which is preliminary data.</text>
</comment>
<dbReference type="Proteomes" id="UP000094025">
    <property type="component" value="Unassembled WGS sequence"/>
</dbReference>
<dbReference type="AlphaFoldDB" id="A0A178XZK2"/>
<evidence type="ECO:0000313" key="2">
    <source>
        <dbReference type="Proteomes" id="UP000094025"/>
    </source>
</evidence>
<protein>
    <recommendedName>
        <fullName evidence="3">DUF1254 domain-containing protein</fullName>
    </recommendedName>
</protein>
<sequence>MRRVLFTFLVGLVGAALLHIVIVLSLPQFTGRDAYTRILGLLEMDSFFALSAEPGPTGLDNSDPFLRTAVCSFSIADAPARFIARGAVPFWSLSIFDSGSNEVFSMNDQTAVNGDLDLVVATPIQLVELRKAPPEALAQSIMIEMKDDEGYAVLRALAPLNSFEEQVRDFLTESSCAPFRRQ</sequence>
<reference evidence="1 2" key="1">
    <citation type="journal article" date="2016" name="Int. J. Syst. Evol. Microbiol.">
        <title>Ensifer glycinis sp. nov., an novel rhizobial species associated with Glycine spp.</title>
        <authorList>
            <person name="Yan H."/>
            <person name="Yan J."/>
            <person name="Sui X.H."/>
            <person name="Wang E.T."/>
            <person name="Chen W.X."/>
            <person name="Zhang X.X."/>
            <person name="Chen W.F."/>
        </authorList>
    </citation>
    <scope>NUCLEOTIDE SEQUENCE [LARGE SCALE GENOMIC DNA]</scope>
    <source>
        <strain evidence="1 2">CCBAU 23380</strain>
    </source>
</reference>
<dbReference type="OrthoDB" id="1346484at2"/>